<keyword evidence="3 4" id="KW-0539">Nucleus</keyword>
<dbReference type="PROSITE" id="PS50071">
    <property type="entry name" value="HOMEOBOX_2"/>
    <property type="match status" value="1"/>
</dbReference>
<feature type="region of interest" description="Disordered" evidence="5">
    <location>
        <begin position="391"/>
        <end position="432"/>
    </location>
</feature>
<evidence type="ECO:0000313" key="8">
    <source>
        <dbReference type="Proteomes" id="UP000785679"/>
    </source>
</evidence>
<feature type="region of interest" description="Disordered" evidence="5">
    <location>
        <begin position="743"/>
        <end position="775"/>
    </location>
</feature>
<dbReference type="EMBL" id="RRYP01003304">
    <property type="protein sequence ID" value="TNV83930.1"/>
    <property type="molecule type" value="Genomic_DNA"/>
</dbReference>
<keyword evidence="8" id="KW-1185">Reference proteome</keyword>
<dbReference type="Proteomes" id="UP000785679">
    <property type="component" value="Unassembled WGS sequence"/>
</dbReference>
<evidence type="ECO:0000256" key="1">
    <source>
        <dbReference type="ARBA" id="ARBA00023125"/>
    </source>
</evidence>
<name>A0A8J8T6W9_HALGN</name>
<feature type="compositionally biased region" description="Polar residues" evidence="5">
    <location>
        <begin position="535"/>
        <end position="551"/>
    </location>
</feature>
<feature type="region of interest" description="Disordered" evidence="5">
    <location>
        <begin position="351"/>
        <end position="371"/>
    </location>
</feature>
<feature type="compositionally biased region" description="Low complexity" evidence="5">
    <location>
        <begin position="596"/>
        <end position="609"/>
    </location>
</feature>
<dbReference type="SUPFAM" id="SSF46689">
    <property type="entry name" value="Homeodomain-like"/>
    <property type="match status" value="1"/>
</dbReference>
<dbReference type="SMART" id="SM00389">
    <property type="entry name" value="HOX"/>
    <property type="match status" value="1"/>
</dbReference>
<dbReference type="GO" id="GO:0006355">
    <property type="term" value="P:regulation of DNA-templated transcription"/>
    <property type="evidence" value="ECO:0007669"/>
    <property type="project" value="InterPro"/>
</dbReference>
<feature type="DNA-binding region" description="Homeobox" evidence="4">
    <location>
        <begin position="172"/>
        <end position="220"/>
    </location>
</feature>
<keyword evidence="2 4" id="KW-0371">Homeobox</keyword>
<dbReference type="AlphaFoldDB" id="A0A8J8T6W9"/>
<dbReference type="InterPro" id="IPR008422">
    <property type="entry name" value="KN_HD"/>
</dbReference>
<comment type="subcellular location">
    <subcellularLocation>
        <location evidence="4">Nucleus</location>
    </subcellularLocation>
</comment>
<protein>
    <recommendedName>
        <fullName evidence="6">Homeobox domain-containing protein</fullName>
    </recommendedName>
</protein>
<feature type="domain" description="Homeobox" evidence="6">
    <location>
        <begin position="170"/>
        <end position="219"/>
    </location>
</feature>
<organism evidence="7 8">
    <name type="scientific">Halteria grandinella</name>
    <dbReference type="NCBI Taxonomy" id="5974"/>
    <lineage>
        <taxon>Eukaryota</taxon>
        <taxon>Sar</taxon>
        <taxon>Alveolata</taxon>
        <taxon>Ciliophora</taxon>
        <taxon>Intramacronucleata</taxon>
        <taxon>Spirotrichea</taxon>
        <taxon>Stichotrichia</taxon>
        <taxon>Sporadotrichida</taxon>
        <taxon>Halteriidae</taxon>
        <taxon>Halteria</taxon>
    </lineage>
</organism>
<feature type="compositionally biased region" description="Gly residues" evidence="5">
    <location>
        <begin position="766"/>
        <end position="775"/>
    </location>
</feature>
<evidence type="ECO:0000256" key="3">
    <source>
        <dbReference type="ARBA" id="ARBA00023242"/>
    </source>
</evidence>
<evidence type="ECO:0000313" key="7">
    <source>
        <dbReference type="EMBL" id="TNV83930.1"/>
    </source>
</evidence>
<keyword evidence="1 4" id="KW-0238">DNA-binding</keyword>
<comment type="caution">
    <text evidence="7">The sequence shown here is derived from an EMBL/GenBank/DDBJ whole genome shotgun (WGS) entry which is preliminary data.</text>
</comment>
<dbReference type="InterPro" id="IPR050224">
    <property type="entry name" value="TALE_homeobox"/>
</dbReference>
<dbReference type="OrthoDB" id="10056939at2759"/>
<feature type="compositionally biased region" description="Gly residues" evidence="5">
    <location>
        <begin position="152"/>
        <end position="165"/>
    </location>
</feature>
<evidence type="ECO:0000259" key="6">
    <source>
        <dbReference type="PROSITE" id="PS50071"/>
    </source>
</evidence>
<accession>A0A8J8T6W9</accession>
<feature type="region of interest" description="Disordered" evidence="5">
    <location>
        <begin position="248"/>
        <end position="287"/>
    </location>
</feature>
<reference evidence="7" key="1">
    <citation type="submission" date="2019-06" db="EMBL/GenBank/DDBJ databases">
        <authorList>
            <person name="Zheng W."/>
        </authorList>
    </citation>
    <scope>NUCLEOTIDE SEQUENCE</scope>
    <source>
        <strain evidence="7">QDHG01</strain>
    </source>
</reference>
<evidence type="ECO:0000256" key="4">
    <source>
        <dbReference type="PROSITE-ProRule" id="PRU00108"/>
    </source>
</evidence>
<gene>
    <name evidence="7" type="ORF">FGO68_gene6599</name>
</gene>
<dbReference type="Gene3D" id="1.10.10.60">
    <property type="entry name" value="Homeodomain-like"/>
    <property type="match status" value="1"/>
</dbReference>
<dbReference type="GO" id="GO:0005634">
    <property type="term" value="C:nucleus"/>
    <property type="evidence" value="ECO:0007669"/>
    <property type="project" value="UniProtKB-SubCell"/>
</dbReference>
<proteinExistence type="predicted"/>
<evidence type="ECO:0000256" key="2">
    <source>
        <dbReference type="ARBA" id="ARBA00023155"/>
    </source>
</evidence>
<feature type="region of interest" description="Disordered" evidence="5">
    <location>
        <begin position="125"/>
        <end position="172"/>
    </location>
</feature>
<feature type="region of interest" description="Disordered" evidence="5">
    <location>
        <begin position="593"/>
        <end position="620"/>
    </location>
</feature>
<feature type="region of interest" description="Disordered" evidence="5">
    <location>
        <begin position="522"/>
        <end position="551"/>
    </location>
</feature>
<dbReference type="InterPro" id="IPR001356">
    <property type="entry name" value="HD"/>
</dbReference>
<dbReference type="InterPro" id="IPR009057">
    <property type="entry name" value="Homeodomain-like_sf"/>
</dbReference>
<dbReference type="CDD" id="cd00086">
    <property type="entry name" value="homeodomain"/>
    <property type="match status" value="1"/>
</dbReference>
<feature type="compositionally biased region" description="Low complexity" evidence="5">
    <location>
        <begin position="405"/>
        <end position="432"/>
    </location>
</feature>
<dbReference type="GO" id="GO:0003677">
    <property type="term" value="F:DNA binding"/>
    <property type="evidence" value="ECO:0007669"/>
    <property type="project" value="UniProtKB-UniRule"/>
</dbReference>
<dbReference type="Pfam" id="PF05920">
    <property type="entry name" value="Homeobox_KN"/>
    <property type="match status" value="1"/>
</dbReference>
<feature type="compositionally biased region" description="Low complexity" evidence="5">
    <location>
        <begin position="745"/>
        <end position="765"/>
    </location>
</feature>
<feature type="compositionally biased region" description="Low complexity" evidence="5">
    <location>
        <begin position="522"/>
        <end position="534"/>
    </location>
</feature>
<dbReference type="PANTHER" id="PTHR11850">
    <property type="entry name" value="HOMEOBOX PROTEIN TRANSCRIPTION FACTORS"/>
    <property type="match status" value="1"/>
</dbReference>
<sequence>MQSGSQYDEVTLGMIDNHSNVLLNEGPQLLHSLEEVTPSQRGLGEMYNCEDRNTGRVQDECSGDQLALMSHFGGPSNTNAITQQLNDAKEALDSDQIMHLEQLPSQQQAFKRNVSVFVEKGKGGVQSSLRKVSHESEDEIESESSRRNPGQDIGGGGTSLNGGAGNAKHSKQATSVLKRWLVDHLQNPYLKPHEKTQLAQASGLTKKQVQNWFTNIRKRLIVPMMQKYQNKKDIKQILQRVKLRIDCSSGSSEQDDHQEKGQDANGAKKNGKQSTQKGDPNQKRKTSIGIIDYKNVGNHLGQMGASHQKFHVTGSDPQATQSFKLEGHTTNYEEEKQQQSNQNQLKLKKPCLPQQSAHHHLPPPPSNGDTKVSQYLEQQDLFNKRMLEQGIVNGDSGSSGRLHNQSESQSNGSSGIQQENNSGIGSSAGATSGQSLVDHSVFNGFQFKNQQSEVVNGANGSLSELQNNQQIQYIPIVMFCCPSLIRGEICHCGPMHSMNPIRLPSINHLAEIINHVTHITSMNQQQSTPQNPSSVTASSGNPPSSTVNSTSQAHVLPRLTQNNIAKFDASNNKHSNETGGTQMQQQNQQIYNFGGSYQDSSSKANQSSSIFPPPHDIQGLSNRNKNGVLPKLSSLNSNNGQPLLNGSLANLQAPIKPLPSSIFNQQQQFPSLLHNNGHLHSHHHQQFQGFHNPSSSSSGNTNLDVSMLGDAMINQDKLRHHQAALSGNASLLWGSFPLVQLPKPSSQLGSSGTSNNGSSKQQQMSGGMGGQGAEN</sequence>
<evidence type="ECO:0000256" key="5">
    <source>
        <dbReference type="SAM" id="MobiDB-lite"/>
    </source>
</evidence>